<keyword evidence="5" id="KW-0274">FAD</keyword>
<evidence type="ECO:0000313" key="12">
    <source>
        <dbReference type="Proteomes" id="UP000243975"/>
    </source>
</evidence>
<proteinExistence type="inferred from homology"/>
<dbReference type="GO" id="GO:0050660">
    <property type="term" value="F:flavin adenine dinucleotide binding"/>
    <property type="evidence" value="ECO:0007669"/>
    <property type="project" value="InterPro"/>
</dbReference>
<dbReference type="GO" id="GO:0004499">
    <property type="term" value="F:N,N-dimethylaniline monooxygenase activity"/>
    <property type="evidence" value="ECO:0007669"/>
    <property type="project" value="InterPro"/>
</dbReference>
<keyword evidence="7" id="KW-0560">Oxidoreductase</keyword>
<dbReference type="PANTHER" id="PTHR43539">
    <property type="entry name" value="FLAVIN-BINDING MONOOXYGENASE-LIKE PROTEIN (AFU_ORTHOLOGUE AFUA_4G09220)"/>
    <property type="match status" value="1"/>
</dbReference>
<keyword evidence="8" id="KW-0073">Auxin biosynthesis</keyword>
<organism evidence="11 12">
    <name type="scientific">Cynara cardunculus var. scolymus</name>
    <name type="common">Globe artichoke</name>
    <name type="synonym">Cynara scolymus</name>
    <dbReference type="NCBI Taxonomy" id="59895"/>
    <lineage>
        <taxon>Eukaryota</taxon>
        <taxon>Viridiplantae</taxon>
        <taxon>Streptophyta</taxon>
        <taxon>Embryophyta</taxon>
        <taxon>Tracheophyta</taxon>
        <taxon>Spermatophyta</taxon>
        <taxon>Magnoliopsida</taxon>
        <taxon>eudicotyledons</taxon>
        <taxon>Gunneridae</taxon>
        <taxon>Pentapetalae</taxon>
        <taxon>asterids</taxon>
        <taxon>campanulids</taxon>
        <taxon>Asterales</taxon>
        <taxon>Asteraceae</taxon>
        <taxon>Carduoideae</taxon>
        <taxon>Cardueae</taxon>
        <taxon>Carduinae</taxon>
        <taxon>Cynara</taxon>
    </lineage>
</organism>
<dbReference type="PRINTS" id="PR00368">
    <property type="entry name" value="FADPNR"/>
</dbReference>
<dbReference type="GO" id="GO:0050661">
    <property type="term" value="F:NADP binding"/>
    <property type="evidence" value="ECO:0007669"/>
    <property type="project" value="InterPro"/>
</dbReference>
<dbReference type="Gramene" id="KVH94427">
    <property type="protein sequence ID" value="KVH94427"/>
    <property type="gene ID" value="Ccrd_003497"/>
</dbReference>
<keyword evidence="4" id="KW-0285">Flavoprotein</keyword>
<dbReference type="EC" id="1.14.13.168" evidence="9"/>
<evidence type="ECO:0000256" key="3">
    <source>
        <dbReference type="ARBA" id="ARBA00009183"/>
    </source>
</evidence>
<evidence type="ECO:0000256" key="10">
    <source>
        <dbReference type="ARBA" id="ARBA00047707"/>
    </source>
</evidence>
<evidence type="ECO:0000256" key="9">
    <source>
        <dbReference type="ARBA" id="ARBA00039148"/>
    </source>
</evidence>
<reference evidence="11 12" key="1">
    <citation type="journal article" date="2016" name="Sci. Rep.">
        <title>The genome sequence of the outbreeding globe artichoke constructed de novo incorporating a phase-aware low-pass sequencing strategy of F1 progeny.</title>
        <authorList>
            <person name="Scaglione D."/>
            <person name="Reyes-Chin-Wo S."/>
            <person name="Acquadro A."/>
            <person name="Froenicke L."/>
            <person name="Portis E."/>
            <person name="Beitel C."/>
            <person name="Tirone M."/>
            <person name="Mauro R."/>
            <person name="Lo Monaco A."/>
            <person name="Mauromicale G."/>
            <person name="Faccioli P."/>
            <person name="Cattivelli L."/>
            <person name="Rieseberg L."/>
            <person name="Michelmore R."/>
            <person name="Lanteri S."/>
        </authorList>
    </citation>
    <scope>NUCLEOTIDE SEQUENCE [LARGE SCALE GENOMIC DNA]</scope>
    <source>
        <strain evidence="11">2C</strain>
    </source>
</reference>
<dbReference type="InterPro" id="IPR050982">
    <property type="entry name" value="Auxin_biosynth/cation_transpt"/>
</dbReference>
<dbReference type="Pfam" id="PF13738">
    <property type="entry name" value="Pyr_redox_3"/>
    <property type="match status" value="1"/>
</dbReference>
<evidence type="ECO:0000256" key="2">
    <source>
        <dbReference type="ARBA" id="ARBA00004814"/>
    </source>
</evidence>
<dbReference type="AlphaFoldDB" id="A0A103XP92"/>
<dbReference type="STRING" id="59895.A0A103XP92"/>
<dbReference type="EMBL" id="LEKV01004553">
    <property type="protein sequence ID" value="KVH94427.1"/>
    <property type="molecule type" value="Genomic_DNA"/>
</dbReference>
<sequence>MNTGVTETVVIIVGAGPSGLSTAASLHRLSIPYVILEREDCIASIFNNKSYDRLHLHLTKQFCQLPHMPFPPNFPAYVPIKDFLKYLDDYASHFKINPMFHNFVKFAKYDEDRKKWKVEAEIVGGRCAEEEGGVRWYEGKFLVVATGETSDVFIPAVDGLSEFKGEVIHSTEYKSGERYENKKVLVVGAGNSGMEIAFDLSNHGAKTSIVVRSPMHILSRWSTNLGLMSLTIMPSHLVDSFLILVNKIVYGDLTKYGIQRPREGPFLLKVRDGKYPVIDVGTVKKIKSGEIQVLPRLKNIKGGGNEVVFENGKSYQFDGDDFLLNEDGLAKPKYPNHWKGENGLFCVGLARRGLYGTAMDTQKIAHHNKSYHRFHLHLTKEACQLAHMNFPANFPTYVPRKDFLKYLDDYASHFEIKPMFHNFVKLAKYDEDRKKWKVEVEIVGGEEDGGGRWYEGEFLVVATGETSDPFIPEVDGLSEFRGEVIHSTEYKSGERYENKKVLVVGAGNSGMEIALDLCNHGAKTSIIHITPRWSINFGFKLMTHIKFIPWHWVDSFLVLTSKVMYGNLTKYGIQRPKEGPLFLKARYNRYPVLPGLKSIKSSGTEVVFENGKCYHFDTIMFATGFKRSTHLWLQHGTALGRSVELSRFIGYEGLIVELDRMFEFDGRLVSGTSGWVAVVRKMTIESAAT</sequence>
<dbReference type="Pfam" id="PF00743">
    <property type="entry name" value="FMO-like"/>
    <property type="match status" value="1"/>
</dbReference>
<evidence type="ECO:0000256" key="6">
    <source>
        <dbReference type="ARBA" id="ARBA00022857"/>
    </source>
</evidence>
<comment type="cofactor">
    <cofactor evidence="1">
        <name>FAD</name>
        <dbReference type="ChEBI" id="CHEBI:57692"/>
    </cofactor>
</comment>
<feature type="non-terminal residue" evidence="11">
    <location>
        <position position="1"/>
    </location>
</feature>
<dbReference type="PANTHER" id="PTHR43539:SF42">
    <property type="entry name" value="OS01G0273800 PROTEIN"/>
    <property type="match status" value="1"/>
</dbReference>
<dbReference type="GO" id="GO:0103075">
    <property type="term" value="F:indole-3-pyruvate monooxygenase activity"/>
    <property type="evidence" value="ECO:0007669"/>
    <property type="project" value="UniProtKB-EC"/>
</dbReference>
<dbReference type="InterPro" id="IPR020946">
    <property type="entry name" value="Flavin_mOase-like"/>
</dbReference>
<accession>A0A103XP92</accession>
<comment type="similarity">
    <text evidence="3">Belongs to the FMO family.</text>
</comment>
<dbReference type="Gene3D" id="3.50.50.60">
    <property type="entry name" value="FAD/NAD(P)-binding domain"/>
    <property type="match status" value="2"/>
</dbReference>
<comment type="caution">
    <text evidence="11">The sequence shown here is derived from an EMBL/GenBank/DDBJ whole genome shotgun (WGS) entry which is preliminary data.</text>
</comment>
<name>A0A103XP92_CYNCS</name>
<evidence type="ECO:0000256" key="1">
    <source>
        <dbReference type="ARBA" id="ARBA00001974"/>
    </source>
</evidence>
<keyword evidence="6" id="KW-0521">NADP</keyword>
<evidence type="ECO:0000256" key="8">
    <source>
        <dbReference type="ARBA" id="ARBA00023070"/>
    </source>
</evidence>
<dbReference type="SUPFAM" id="SSF51905">
    <property type="entry name" value="FAD/NAD(P)-binding domain"/>
    <property type="match status" value="3"/>
</dbReference>
<evidence type="ECO:0000313" key="11">
    <source>
        <dbReference type="EMBL" id="KVH94427.1"/>
    </source>
</evidence>
<evidence type="ECO:0000256" key="5">
    <source>
        <dbReference type="ARBA" id="ARBA00022827"/>
    </source>
</evidence>
<evidence type="ECO:0000256" key="7">
    <source>
        <dbReference type="ARBA" id="ARBA00023002"/>
    </source>
</evidence>
<evidence type="ECO:0000256" key="4">
    <source>
        <dbReference type="ARBA" id="ARBA00022630"/>
    </source>
</evidence>
<comment type="catalytic activity">
    <reaction evidence="10">
        <text>indole-3-pyruvate + NADPH + O2 + H(+) = (indol-3-yl)acetate + CO2 + NADP(+) + H2O</text>
        <dbReference type="Rhea" id="RHEA:34331"/>
        <dbReference type="ChEBI" id="CHEBI:15377"/>
        <dbReference type="ChEBI" id="CHEBI:15378"/>
        <dbReference type="ChEBI" id="CHEBI:15379"/>
        <dbReference type="ChEBI" id="CHEBI:16526"/>
        <dbReference type="ChEBI" id="CHEBI:17640"/>
        <dbReference type="ChEBI" id="CHEBI:30854"/>
        <dbReference type="ChEBI" id="CHEBI:57783"/>
        <dbReference type="ChEBI" id="CHEBI:58349"/>
        <dbReference type="EC" id="1.14.13.168"/>
    </reaction>
</comment>
<protein>
    <recommendedName>
        <fullName evidence="9">indole-3-pyruvate monooxygenase</fullName>
        <ecNumber evidence="9">1.14.13.168</ecNumber>
    </recommendedName>
</protein>
<dbReference type="PRINTS" id="PR00411">
    <property type="entry name" value="PNDRDTASEI"/>
</dbReference>
<dbReference type="OMA" id="NGENHYV"/>
<dbReference type="InterPro" id="IPR036188">
    <property type="entry name" value="FAD/NAD-bd_sf"/>
</dbReference>
<gene>
    <name evidence="11" type="ORF">Ccrd_003497</name>
</gene>
<keyword evidence="12" id="KW-1185">Reference proteome</keyword>
<dbReference type="GO" id="GO:0009851">
    <property type="term" value="P:auxin biosynthetic process"/>
    <property type="evidence" value="ECO:0007669"/>
    <property type="project" value="UniProtKB-KW"/>
</dbReference>
<dbReference type="Proteomes" id="UP000243975">
    <property type="component" value="Unassembled WGS sequence"/>
</dbReference>
<comment type="pathway">
    <text evidence="2">Plant hormone metabolism; auxin biosynthesis.</text>
</comment>